<dbReference type="NCBIfam" id="TIGR03353">
    <property type="entry name" value="VI_chp_4"/>
    <property type="match status" value="1"/>
</dbReference>
<organism evidence="1 2">
    <name type="scientific">Acinetobacter populi</name>
    <dbReference type="NCBI Taxonomy" id="1582270"/>
    <lineage>
        <taxon>Bacteria</taxon>
        <taxon>Pseudomonadati</taxon>
        <taxon>Pseudomonadota</taxon>
        <taxon>Gammaproteobacteria</taxon>
        <taxon>Moraxellales</taxon>
        <taxon>Moraxellaceae</taxon>
        <taxon>Acinetobacter</taxon>
    </lineage>
</organism>
<dbReference type="PANTHER" id="PTHR35566">
    <property type="entry name" value="BLR3599 PROTEIN"/>
    <property type="match status" value="1"/>
</dbReference>
<dbReference type="OrthoDB" id="9775333at2"/>
<proteinExistence type="predicted"/>
<dbReference type="RefSeq" id="WP_087618903.1">
    <property type="nucleotide sequence ID" value="NZ_NEXX01000001.1"/>
</dbReference>
<protein>
    <submittedName>
        <fullName evidence="1">Type VI secretion system-associated protein</fullName>
    </submittedName>
</protein>
<name>A0A1Z9Z1A1_9GAMM</name>
<dbReference type="PANTHER" id="PTHR35566:SF1">
    <property type="entry name" value="TYPE VI SECRETION SYSTEM BASEPLATE COMPONENT TSSK1"/>
    <property type="match status" value="1"/>
</dbReference>
<gene>
    <name evidence="1" type="ORF">CAP51_01170</name>
</gene>
<sequence length="445" mass="50567">MVIERKVVWGEGTLISPQHFQQLERYYDYQLSQYYLAGTTYGWGFQELVLNLAASRTGVLSVERLSGFFKDGSFFNETLDSAPHLTLHIPANIENEYVYLVWSNLSTYQRNYSFIGDREQQLSRFISSHLELNDLTELNLPKRNIVVAAPNLRLALAQDIPEGTLSLPIALVASTTNTGEVFLNENFIPPCINMQVNQRLRDYQSEIMGLLKQRAIALASILTNPSLTSTGDVRDFLMLQTINRYSAYMHHISTILSIHPCQVYESWLKLYGDLSTFKTEKMHMDLPVYHHDQLQASFEHLVRLLRDVLSIVLEQRAILIPLEIRDEATRVAITPDRTLLNSCNFVLAIQASMPSEVLRQRIPATAKIGSVEKIKDLVSYHLPGVRLNALSTAPRELPYHAGYSYFELDKSSELWADLNNSSGMAIHLAGDFPDLQIECWAIKSI</sequence>
<reference evidence="1 2" key="1">
    <citation type="submission" date="2017-05" db="EMBL/GenBank/DDBJ databases">
        <title>Acinetobacter populi ANC 5415 (= PBJ7), whole genome shotgun sequencing project.</title>
        <authorList>
            <person name="Nemec A."/>
            <person name="Radolfova-Krizova L."/>
        </authorList>
    </citation>
    <scope>NUCLEOTIDE SEQUENCE [LARGE SCALE GENOMIC DNA]</scope>
    <source>
        <strain evidence="1 2">PBJ7</strain>
    </source>
</reference>
<dbReference type="Pfam" id="PF05936">
    <property type="entry name" value="T6SS_VasE"/>
    <property type="match status" value="1"/>
</dbReference>
<dbReference type="EMBL" id="NEXX01000001">
    <property type="protein sequence ID" value="OUY08261.1"/>
    <property type="molecule type" value="Genomic_DNA"/>
</dbReference>
<dbReference type="AlphaFoldDB" id="A0A1Z9Z1A1"/>
<comment type="caution">
    <text evidence="1">The sequence shown here is derived from an EMBL/GenBank/DDBJ whole genome shotgun (WGS) entry which is preliminary data.</text>
</comment>
<dbReference type="Proteomes" id="UP000196536">
    <property type="component" value="Unassembled WGS sequence"/>
</dbReference>
<evidence type="ECO:0000313" key="2">
    <source>
        <dbReference type="Proteomes" id="UP000196536"/>
    </source>
</evidence>
<dbReference type="InterPro" id="IPR010263">
    <property type="entry name" value="T6SS_TssK"/>
</dbReference>
<accession>A0A1Z9Z1A1</accession>
<keyword evidence="2" id="KW-1185">Reference proteome</keyword>
<evidence type="ECO:0000313" key="1">
    <source>
        <dbReference type="EMBL" id="OUY08261.1"/>
    </source>
</evidence>